<organism evidence="2 3">
    <name type="scientific">Curtobacterium citreum</name>
    <dbReference type="NCBI Taxonomy" id="2036"/>
    <lineage>
        <taxon>Bacteria</taxon>
        <taxon>Bacillati</taxon>
        <taxon>Actinomycetota</taxon>
        <taxon>Actinomycetes</taxon>
        <taxon>Micrococcales</taxon>
        <taxon>Microbacteriaceae</taxon>
        <taxon>Curtobacterium</taxon>
    </lineage>
</organism>
<keyword evidence="1" id="KW-0812">Transmembrane</keyword>
<reference evidence="2 3" key="1">
    <citation type="submission" date="2020-05" db="EMBL/GenBank/DDBJ databases">
        <title>Genome Sequencing of Type Strains.</title>
        <authorList>
            <person name="Lemaire J.F."/>
            <person name="Inderbitzin P."/>
            <person name="Gregorio O.A."/>
            <person name="Collins S.B."/>
            <person name="Wespe N."/>
            <person name="Knight-Connoni V."/>
        </authorList>
    </citation>
    <scope>NUCLEOTIDE SEQUENCE [LARGE SCALE GENOMIC DNA]</scope>
    <source>
        <strain evidence="2 3">DSM 20512</strain>
    </source>
</reference>
<dbReference type="EMBL" id="JABMCG010000123">
    <property type="protein sequence ID" value="NUU29348.1"/>
    <property type="molecule type" value="Genomic_DNA"/>
</dbReference>
<keyword evidence="1" id="KW-0472">Membrane</keyword>
<feature type="transmembrane region" description="Helical" evidence="1">
    <location>
        <begin position="12"/>
        <end position="37"/>
    </location>
</feature>
<gene>
    <name evidence="2" type="ORF">HP467_14730</name>
</gene>
<evidence type="ECO:0000256" key="1">
    <source>
        <dbReference type="SAM" id="Phobius"/>
    </source>
</evidence>
<accession>A0A850DY48</accession>
<evidence type="ECO:0000313" key="3">
    <source>
        <dbReference type="Proteomes" id="UP000539146"/>
    </source>
</evidence>
<comment type="caution">
    <text evidence="2">The sequence shown here is derived from an EMBL/GenBank/DDBJ whole genome shotgun (WGS) entry which is preliminary data.</text>
</comment>
<dbReference type="AlphaFoldDB" id="A0A850DY48"/>
<protein>
    <submittedName>
        <fullName evidence="2">Uncharacterized protein</fullName>
    </submittedName>
</protein>
<dbReference type="RefSeq" id="WP_175326642.1">
    <property type="nucleotide sequence ID" value="NZ_BAAAWP010000001.1"/>
</dbReference>
<sequence>MGEDQGTAQRGIGLGAALAASGAAVALVVTGTAYGLWTTIWVAAASLWQH</sequence>
<name>A0A850DY48_9MICO</name>
<dbReference type="Proteomes" id="UP000539146">
    <property type="component" value="Unassembled WGS sequence"/>
</dbReference>
<evidence type="ECO:0000313" key="2">
    <source>
        <dbReference type="EMBL" id="NUU29348.1"/>
    </source>
</evidence>
<proteinExistence type="predicted"/>
<keyword evidence="1" id="KW-1133">Transmembrane helix</keyword>